<feature type="region of interest" description="Disordered" evidence="2">
    <location>
        <begin position="112"/>
        <end position="162"/>
    </location>
</feature>
<dbReference type="AlphaFoldDB" id="A0A7C9P4A4"/>
<reference evidence="3 4" key="1">
    <citation type="submission" date="2020-01" db="EMBL/GenBank/DDBJ databases">
        <title>Whole genome sequencing of Halomonas alkaliphila strain LS44.</title>
        <authorList>
            <person name="Kumar S."/>
            <person name="Paul D."/>
            <person name="Shouche Y."/>
            <person name="Suryavanshi M.V."/>
        </authorList>
    </citation>
    <scope>NUCLEOTIDE SEQUENCE [LARGE SCALE GENOMIC DNA]</scope>
    <source>
        <strain evidence="3 4">LS44</strain>
    </source>
</reference>
<comment type="caution">
    <text evidence="3">The sequence shown here is derived from an EMBL/GenBank/DDBJ whole genome shotgun (WGS) entry which is preliminary data.</text>
</comment>
<dbReference type="Proteomes" id="UP000480312">
    <property type="component" value="Unassembled WGS sequence"/>
</dbReference>
<name>A0A7C9P4A4_9GAMM</name>
<evidence type="ECO:0000256" key="1">
    <source>
        <dbReference type="SAM" id="Coils"/>
    </source>
</evidence>
<feature type="non-terminal residue" evidence="3">
    <location>
        <position position="1"/>
    </location>
</feature>
<accession>A0A7C9P4A4</accession>
<evidence type="ECO:0000313" key="3">
    <source>
        <dbReference type="EMBL" id="NDL71496.1"/>
    </source>
</evidence>
<organism evidence="3 4">
    <name type="scientific">Vreelandella alkaliphila</name>
    <dbReference type="NCBI Taxonomy" id="272774"/>
    <lineage>
        <taxon>Bacteria</taxon>
        <taxon>Pseudomonadati</taxon>
        <taxon>Pseudomonadota</taxon>
        <taxon>Gammaproteobacteria</taxon>
        <taxon>Oceanospirillales</taxon>
        <taxon>Halomonadaceae</taxon>
        <taxon>Vreelandella</taxon>
    </lineage>
</organism>
<feature type="coiled-coil region" evidence="1">
    <location>
        <begin position="215"/>
        <end position="242"/>
    </location>
</feature>
<dbReference type="RefSeq" id="WP_162219348.1">
    <property type="nucleotide sequence ID" value="NZ_JAAEHK010000018.1"/>
</dbReference>
<dbReference type="EMBL" id="JAAEHK010000018">
    <property type="protein sequence ID" value="NDL71496.1"/>
    <property type="molecule type" value="Genomic_DNA"/>
</dbReference>
<evidence type="ECO:0000256" key="2">
    <source>
        <dbReference type="SAM" id="MobiDB-lite"/>
    </source>
</evidence>
<dbReference type="OrthoDB" id="6183236at2"/>
<sequence length="549" mass="56669">ERHQSSGGSLSVPLIGVGQPTASLNASRTKLNSDFQSVNEQSGLRAGDGGFQVNVGGTTTLTGGAITSTQTAIDEDRNRFTTAGQSASEAIESGALTLTDLANNATYEAESTSVGLSSGGKGAGESSTGLSGIGTGRDDGSASSTTESAISGLAGNQDARTGDADTGIAPIFDADNVRKDVQVQAMITQEFGSRASKLVGDTAQAKLEEAQLKRLQAQQAQAAGDTERANQLNAEADQLQSDWGDNGTKRLAAHTAIGALTGGTQGATGAAVGTLSAPAIASALKDAGLDDTLTDGLTALASTAAGAATGGTQGGAAAFNEVVNNYLRHDQVDAYIDELEGCVARGDCDEVQEKFRALSIAQQDELIALCATDAEACAANYQSLVEDGEQFRDALDGFSGRDIPWQLGLDAGPLLSQYMEAEAIVSQEGFAQYLQEQHGLDVEQASVLSAVAAGALPLGSKRLQLNQPKNPSYQPVRNESTNIGGREYSGHALDRMQDRGILPSVVENTIRNGQSYPSRGGTTVFHSSENNISVVVNRQGDVVTTRYGR</sequence>
<evidence type="ECO:0000313" key="4">
    <source>
        <dbReference type="Proteomes" id="UP000480312"/>
    </source>
</evidence>
<keyword evidence="1" id="KW-0175">Coiled coil</keyword>
<gene>
    <name evidence="3" type="ORF">GPL32_13380</name>
</gene>
<proteinExistence type="predicted"/>
<protein>
    <submittedName>
        <fullName evidence="3">DUF4258 domain-containing protein</fullName>
    </submittedName>
</protein>